<evidence type="ECO:0000313" key="5">
    <source>
        <dbReference type="EMBL" id="KAG0450208.1"/>
    </source>
</evidence>
<evidence type="ECO:0000256" key="2">
    <source>
        <dbReference type="ARBA" id="ARBA00022723"/>
    </source>
</evidence>
<dbReference type="InterPro" id="IPR040618">
    <property type="entry name" value="Pre-Nudix"/>
</dbReference>
<name>A0A835PCU2_VANPL</name>
<sequence length="279" mass="31276">MASTDSSNRGNIEVLKAVNDDHGGVIVELKAPMDPGAFSMCLKASLLEWRNQGIKGVWIKLPIELAGLVQHIVEEGFWYHHAEPSYLMLVHWIPATEHTIPVNATHRVGVGAFVVNDRKEILVVQEKSGTSRGLGFWKIPTGVINQGEDIFAGVVREVKEETGIDTEFVEVLAFRQSHSSFFEKSDLFFLCMLHPLSFDIQKQESEIEVAQWMPIEKYAAEPLVQRHEFSKHVLAVGLAKLENTYAGFSPVCVQSSFVDQQSYIYLNGRDLEHPQATSL</sequence>
<dbReference type="InterPro" id="IPR015797">
    <property type="entry name" value="NUDIX_hydrolase-like_dom_sf"/>
</dbReference>
<feature type="domain" description="Nudix hydrolase" evidence="4">
    <location>
        <begin position="105"/>
        <end position="239"/>
    </location>
</feature>
<evidence type="ECO:0000313" key="6">
    <source>
        <dbReference type="Proteomes" id="UP000636800"/>
    </source>
</evidence>
<dbReference type="Pfam" id="PF18290">
    <property type="entry name" value="Nudix_hydro"/>
    <property type="match status" value="1"/>
</dbReference>
<dbReference type="SUPFAM" id="SSF55811">
    <property type="entry name" value="Nudix"/>
    <property type="match status" value="1"/>
</dbReference>
<dbReference type="InterPro" id="IPR003293">
    <property type="entry name" value="Nudix_hydrolase6-like"/>
</dbReference>
<dbReference type="InterPro" id="IPR020084">
    <property type="entry name" value="NUDIX_hydrolase_CS"/>
</dbReference>
<dbReference type="EMBL" id="JADCNL010000129">
    <property type="protein sequence ID" value="KAG0450208.1"/>
    <property type="molecule type" value="Genomic_DNA"/>
</dbReference>
<dbReference type="AlphaFoldDB" id="A0A835PCU2"/>
<dbReference type="OrthoDB" id="1917168at2759"/>
<dbReference type="Gene3D" id="3.40.630.30">
    <property type="match status" value="1"/>
</dbReference>
<dbReference type="FunFam" id="3.40.630.30:FF:000016">
    <property type="entry name" value="nudix hydrolase 2"/>
    <property type="match status" value="1"/>
</dbReference>
<dbReference type="GO" id="GO:0051287">
    <property type="term" value="F:NAD binding"/>
    <property type="evidence" value="ECO:0007669"/>
    <property type="project" value="TreeGrafter"/>
</dbReference>
<dbReference type="PANTHER" id="PTHR13994">
    <property type="entry name" value="NUDIX HYDROLASE RELATED"/>
    <property type="match status" value="1"/>
</dbReference>
<keyword evidence="3" id="KW-0378">Hydrolase</keyword>
<comment type="similarity">
    <text evidence="1">Belongs to the Nudix hydrolase family.</text>
</comment>
<proteinExistence type="inferred from homology"/>
<dbReference type="Gene3D" id="3.90.79.10">
    <property type="entry name" value="Nucleoside Triphosphate Pyrophosphohydrolase"/>
    <property type="match status" value="1"/>
</dbReference>
<protein>
    <recommendedName>
        <fullName evidence="4">Nudix hydrolase domain-containing protein</fullName>
    </recommendedName>
</protein>
<evidence type="ECO:0000256" key="1">
    <source>
        <dbReference type="ARBA" id="ARBA00005582"/>
    </source>
</evidence>
<reference evidence="5 6" key="1">
    <citation type="journal article" date="2020" name="Nat. Food">
        <title>A phased Vanilla planifolia genome enables genetic improvement of flavour and production.</title>
        <authorList>
            <person name="Hasing T."/>
            <person name="Tang H."/>
            <person name="Brym M."/>
            <person name="Khazi F."/>
            <person name="Huang T."/>
            <person name="Chambers A.H."/>
        </authorList>
    </citation>
    <scope>NUCLEOTIDE SEQUENCE [LARGE SCALE GENOMIC DNA]</scope>
    <source>
        <tissue evidence="5">Leaf</tissue>
    </source>
</reference>
<evidence type="ECO:0000259" key="4">
    <source>
        <dbReference type="PROSITE" id="PS51462"/>
    </source>
</evidence>
<organism evidence="5 6">
    <name type="scientific">Vanilla planifolia</name>
    <name type="common">Vanilla</name>
    <dbReference type="NCBI Taxonomy" id="51239"/>
    <lineage>
        <taxon>Eukaryota</taxon>
        <taxon>Viridiplantae</taxon>
        <taxon>Streptophyta</taxon>
        <taxon>Embryophyta</taxon>
        <taxon>Tracheophyta</taxon>
        <taxon>Spermatophyta</taxon>
        <taxon>Magnoliopsida</taxon>
        <taxon>Liliopsida</taxon>
        <taxon>Asparagales</taxon>
        <taxon>Orchidaceae</taxon>
        <taxon>Vanilloideae</taxon>
        <taxon>Vanilleae</taxon>
        <taxon>Vanilla</taxon>
    </lineage>
</organism>
<dbReference type="Proteomes" id="UP000636800">
    <property type="component" value="Unassembled WGS sequence"/>
</dbReference>
<dbReference type="PROSITE" id="PS00893">
    <property type="entry name" value="NUDIX_BOX"/>
    <property type="match status" value="1"/>
</dbReference>
<keyword evidence="6" id="KW-1185">Reference proteome</keyword>
<dbReference type="PROSITE" id="PS51462">
    <property type="entry name" value="NUDIX"/>
    <property type="match status" value="1"/>
</dbReference>
<keyword evidence="2" id="KW-0479">Metal-binding</keyword>
<dbReference type="Pfam" id="PF00293">
    <property type="entry name" value="NUDIX"/>
    <property type="match status" value="1"/>
</dbReference>
<comment type="caution">
    <text evidence="5">The sequence shown here is derived from an EMBL/GenBank/DDBJ whole genome shotgun (WGS) entry which is preliminary data.</text>
</comment>
<dbReference type="GO" id="GO:0046872">
    <property type="term" value="F:metal ion binding"/>
    <property type="evidence" value="ECO:0007669"/>
    <property type="project" value="UniProtKB-KW"/>
</dbReference>
<dbReference type="FunFam" id="3.90.79.10:FF:000015">
    <property type="entry name" value="Nudix hydrolase 8"/>
    <property type="match status" value="1"/>
</dbReference>
<dbReference type="CDD" id="cd04670">
    <property type="entry name" value="NUDIX_ASFGF2_Nudt6"/>
    <property type="match status" value="1"/>
</dbReference>
<dbReference type="InterPro" id="IPR000086">
    <property type="entry name" value="NUDIX_hydrolase_dom"/>
</dbReference>
<evidence type="ECO:0000256" key="3">
    <source>
        <dbReference type="ARBA" id="ARBA00022801"/>
    </source>
</evidence>
<dbReference type="GO" id="GO:0047631">
    <property type="term" value="F:ADP-ribose diphosphatase activity"/>
    <property type="evidence" value="ECO:0007669"/>
    <property type="project" value="TreeGrafter"/>
</dbReference>
<dbReference type="PANTHER" id="PTHR13994:SF29">
    <property type="entry name" value="NUDIX HYDROLASE 2"/>
    <property type="match status" value="1"/>
</dbReference>
<gene>
    <name evidence="5" type="ORF">HPP92_027050</name>
</gene>
<dbReference type="PRINTS" id="PR01356">
    <property type="entry name" value="GFGPROTEIN"/>
</dbReference>
<dbReference type="GO" id="GO:0035529">
    <property type="term" value="F:NADH pyrophosphatase activity"/>
    <property type="evidence" value="ECO:0007669"/>
    <property type="project" value="TreeGrafter"/>
</dbReference>
<accession>A0A835PCU2</accession>